<protein>
    <submittedName>
        <fullName evidence="1">Uncharacterized protein</fullName>
    </submittedName>
</protein>
<gene>
    <name evidence="1" type="ORF">HS1_001079</name>
</gene>
<accession>A0A7U4QK78</accession>
<proteinExistence type="predicted"/>
<sequence length="63" mass="7434">MKDSIQKIYLRIQTRKLKQITEIEEILTPLQKEHPEVKKVLDIIHSWKPKLGYESGGIRKGIH</sequence>
<evidence type="ECO:0000313" key="1">
    <source>
        <dbReference type="EMBL" id="AMM40883.1"/>
    </source>
</evidence>
<keyword evidence="2" id="KW-1185">Reference proteome</keyword>
<dbReference type="Proteomes" id="UP000070560">
    <property type="component" value="Chromosome"/>
</dbReference>
<evidence type="ECO:0000313" key="2">
    <source>
        <dbReference type="Proteomes" id="UP000070560"/>
    </source>
</evidence>
<organism evidence="1 2">
    <name type="scientific">Desulfofervidus auxilii</name>
    <dbReference type="NCBI Taxonomy" id="1621989"/>
    <lineage>
        <taxon>Bacteria</taxon>
        <taxon>Pseudomonadati</taxon>
        <taxon>Thermodesulfobacteriota</taxon>
        <taxon>Candidatus Desulfofervidia</taxon>
        <taxon>Candidatus Desulfofervidales</taxon>
        <taxon>Candidatus Desulfofervidaceae</taxon>
        <taxon>Candidatus Desulfofervidus</taxon>
    </lineage>
</organism>
<name>A0A7U4QK78_DESA2</name>
<dbReference type="AlphaFoldDB" id="A0A7U4QK78"/>
<dbReference type="KEGG" id="daw:HS1_001079"/>
<reference evidence="1 2" key="1">
    <citation type="submission" date="2015-10" db="EMBL/GenBank/DDBJ databases">
        <title>Candidatus Desulfofervidus auxilii, a hydrogenotrophic sulfate-reducing bacterium involved in the thermophilic anaerobic oxidation of methane.</title>
        <authorList>
            <person name="Krukenberg V."/>
            <person name="Richter M."/>
            <person name="Wegener G."/>
        </authorList>
    </citation>
    <scope>NUCLEOTIDE SEQUENCE [LARGE SCALE GENOMIC DNA]</scope>
    <source>
        <strain evidence="1 2">HS1</strain>
    </source>
</reference>
<dbReference type="EMBL" id="CP013015">
    <property type="protein sequence ID" value="AMM40883.1"/>
    <property type="molecule type" value="Genomic_DNA"/>
</dbReference>